<evidence type="ECO:0000259" key="5">
    <source>
        <dbReference type="PROSITE" id="PS50893"/>
    </source>
</evidence>
<dbReference type="CDD" id="cd03215">
    <property type="entry name" value="ABC_Carb_Monos_II"/>
    <property type="match status" value="1"/>
</dbReference>
<dbReference type="Proteomes" id="UP000659630">
    <property type="component" value="Unassembled WGS sequence"/>
</dbReference>
<dbReference type="Gene3D" id="3.40.50.300">
    <property type="entry name" value="P-loop containing nucleotide triphosphate hydrolases"/>
    <property type="match status" value="2"/>
</dbReference>
<dbReference type="InterPro" id="IPR027417">
    <property type="entry name" value="P-loop_NTPase"/>
</dbReference>
<dbReference type="SMART" id="SM00382">
    <property type="entry name" value="AAA"/>
    <property type="match status" value="2"/>
</dbReference>
<evidence type="ECO:0000313" key="6">
    <source>
        <dbReference type="EMBL" id="MBC5580738.1"/>
    </source>
</evidence>
<proteinExistence type="predicted"/>
<name>A0A923I9H4_9FIRM</name>
<dbReference type="PROSITE" id="PS50893">
    <property type="entry name" value="ABC_TRANSPORTER_2"/>
    <property type="match status" value="2"/>
</dbReference>
<keyword evidence="4 6" id="KW-0067">ATP-binding</keyword>
<dbReference type="GO" id="GO:0016887">
    <property type="term" value="F:ATP hydrolysis activity"/>
    <property type="evidence" value="ECO:0007669"/>
    <property type="project" value="InterPro"/>
</dbReference>
<dbReference type="InterPro" id="IPR050107">
    <property type="entry name" value="ABC_carbohydrate_import_ATPase"/>
</dbReference>
<dbReference type="GO" id="GO:0005524">
    <property type="term" value="F:ATP binding"/>
    <property type="evidence" value="ECO:0007669"/>
    <property type="project" value="UniProtKB-KW"/>
</dbReference>
<dbReference type="PANTHER" id="PTHR43790:SF9">
    <property type="entry name" value="GALACTOFURANOSE TRANSPORTER ATP-BINDING PROTEIN YTFR"/>
    <property type="match status" value="1"/>
</dbReference>
<dbReference type="PROSITE" id="PS00211">
    <property type="entry name" value="ABC_TRANSPORTER_1"/>
    <property type="match status" value="1"/>
</dbReference>
<dbReference type="InterPro" id="IPR003439">
    <property type="entry name" value="ABC_transporter-like_ATP-bd"/>
</dbReference>
<gene>
    <name evidence="6" type="ORF">H8S23_04400</name>
</gene>
<sequence>MSQIAMKDISVEFPGVKALQQVDCDFAGGRVKALVGANGAGKSTLMKVLSGVNSNYTGQIVFDGQPVEIRSPGDAKKLGIEIVYQEVDTCLVPNLSVGENIMTEYLVYGLKKGGVVNWKHLHREAARVLERLHVPLDTHTLVSSLTLAQKQMVVIARAALGNCKFLILDEPTAPLSQKETQKLFDLVRQLKDEGVGVIFISHRLDELFEICDSITVLRDGRLIKAFELDESVTIPSIVELMLGRVYNEAIDKSGRETGELLLEARGLADREHRVSGIDMTVRRGEIVGLSGLVGAGKTELCKTLFGAFGRQEGELLLRGKSVRVESPAAAVKNGMAFIPEERRKEGILVGEPVVTNLSLATLGKHTRMLSFINRGSENRAAESKVEDLKIKTPSVRQRVGLLSGGNQQKVTIGKWLDSGADLYIFDEPTKGIDVGAKAEVYRLIVELARQGKGIIYASSEQSEIMGLTDRVYVMYSGKIQKELITAKTNEAELLFYSTGGTKDEK</sequence>
<dbReference type="Pfam" id="PF00005">
    <property type="entry name" value="ABC_tran"/>
    <property type="match status" value="2"/>
</dbReference>
<keyword evidence="3" id="KW-0547">Nucleotide-binding</keyword>
<evidence type="ECO:0000256" key="3">
    <source>
        <dbReference type="ARBA" id="ARBA00022741"/>
    </source>
</evidence>
<reference evidence="6" key="1">
    <citation type="submission" date="2020-08" db="EMBL/GenBank/DDBJ databases">
        <title>Genome public.</title>
        <authorList>
            <person name="Liu C."/>
            <person name="Sun Q."/>
        </authorList>
    </citation>
    <scope>NUCLEOTIDE SEQUENCE</scope>
    <source>
        <strain evidence="6">BX8</strain>
    </source>
</reference>
<organism evidence="6 7">
    <name type="scientific">Anaerofilum hominis</name>
    <dbReference type="NCBI Taxonomy" id="2763016"/>
    <lineage>
        <taxon>Bacteria</taxon>
        <taxon>Bacillati</taxon>
        <taxon>Bacillota</taxon>
        <taxon>Clostridia</taxon>
        <taxon>Eubacteriales</taxon>
        <taxon>Oscillospiraceae</taxon>
        <taxon>Anaerofilum</taxon>
    </lineage>
</organism>
<dbReference type="InterPro" id="IPR003593">
    <property type="entry name" value="AAA+_ATPase"/>
</dbReference>
<dbReference type="RefSeq" id="WP_186887070.1">
    <property type="nucleotide sequence ID" value="NZ_JACONZ010000001.1"/>
</dbReference>
<evidence type="ECO:0000256" key="2">
    <source>
        <dbReference type="ARBA" id="ARBA00022737"/>
    </source>
</evidence>
<evidence type="ECO:0000256" key="1">
    <source>
        <dbReference type="ARBA" id="ARBA00022448"/>
    </source>
</evidence>
<protein>
    <submittedName>
        <fullName evidence="6">Sugar ABC transporter ATP-binding protein</fullName>
    </submittedName>
</protein>
<dbReference type="AlphaFoldDB" id="A0A923I9H4"/>
<dbReference type="InterPro" id="IPR017871">
    <property type="entry name" value="ABC_transporter-like_CS"/>
</dbReference>
<dbReference type="SUPFAM" id="SSF52540">
    <property type="entry name" value="P-loop containing nucleoside triphosphate hydrolases"/>
    <property type="match status" value="2"/>
</dbReference>
<feature type="domain" description="ABC transporter" evidence="5">
    <location>
        <begin position="245"/>
        <end position="501"/>
    </location>
</feature>
<dbReference type="PANTHER" id="PTHR43790">
    <property type="entry name" value="CARBOHYDRATE TRANSPORT ATP-BINDING PROTEIN MG119-RELATED"/>
    <property type="match status" value="1"/>
</dbReference>
<keyword evidence="2" id="KW-0677">Repeat</keyword>
<dbReference type="CDD" id="cd03216">
    <property type="entry name" value="ABC_Carb_Monos_I"/>
    <property type="match status" value="1"/>
</dbReference>
<keyword evidence="1" id="KW-0813">Transport</keyword>
<comment type="caution">
    <text evidence="6">The sequence shown here is derived from an EMBL/GenBank/DDBJ whole genome shotgun (WGS) entry which is preliminary data.</text>
</comment>
<feature type="domain" description="ABC transporter" evidence="5">
    <location>
        <begin position="4"/>
        <end position="244"/>
    </location>
</feature>
<keyword evidence="7" id="KW-1185">Reference proteome</keyword>
<dbReference type="EMBL" id="JACONZ010000001">
    <property type="protein sequence ID" value="MBC5580738.1"/>
    <property type="molecule type" value="Genomic_DNA"/>
</dbReference>
<evidence type="ECO:0000313" key="7">
    <source>
        <dbReference type="Proteomes" id="UP000659630"/>
    </source>
</evidence>
<evidence type="ECO:0000256" key="4">
    <source>
        <dbReference type="ARBA" id="ARBA00022840"/>
    </source>
</evidence>
<accession>A0A923I9H4</accession>